<evidence type="ECO:0000313" key="2">
    <source>
        <dbReference type="EMBL" id="KAG9246067.1"/>
    </source>
</evidence>
<comment type="caution">
    <text evidence="2">The sequence shown here is derived from an EMBL/GenBank/DDBJ whole genome shotgun (WGS) entry which is preliminary data.</text>
</comment>
<proteinExistence type="predicted"/>
<accession>A0A9P7Z658</accession>
<evidence type="ECO:0000256" key="1">
    <source>
        <dbReference type="SAM" id="MobiDB-lite"/>
    </source>
</evidence>
<sequence>MSPNDEDVPMDDLSPERFPKSSTTEARPAPPPLDHFNREGYTTISRGHPLALRQARGRPPFAGNTSARRERRRSSLNSAEATRDTAASMAMSNHEEGEILEQSVGPIRQFHAPPTPSGSLASKPLGINLSRLLDPDLFTKFGLNRLANASQPDPPIRNDENTAPSVPSRTLNPQRQRLRDNSQKEDDDMRDATDSDEPEAAAPEPGMARRGGISIDKNTPDGRKFATEIDKVLNKHGKREHDDMDNEAITFGNPSNSTLQQRRKRRNTK</sequence>
<feature type="compositionally biased region" description="Acidic residues" evidence="1">
    <location>
        <begin position="185"/>
        <end position="199"/>
    </location>
</feature>
<feature type="compositionally biased region" description="Polar residues" evidence="1">
    <location>
        <begin position="161"/>
        <end position="175"/>
    </location>
</feature>
<evidence type="ECO:0000313" key="3">
    <source>
        <dbReference type="Proteomes" id="UP000887226"/>
    </source>
</evidence>
<dbReference type="AlphaFoldDB" id="A0A9P7Z658"/>
<gene>
    <name evidence="2" type="ORF">BJ878DRAFT_498698</name>
</gene>
<feature type="region of interest" description="Disordered" evidence="1">
    <location>
        <begin position="145"/>
        <end position="269"/>
    </location>
</feature>
<dbReference type="Proteomes" id="UP000887226">
    <property type="component" value="Unassembled WGS sequence"/>
</dbReference>
<keyword evidence="3" id="KW-1185">Reference proteome</keyword>
<organism evidence="2 3">
    <name type="scientific">Calycina marina</name>
    <dbReference type="NCBI Taxonomy" id="1763456"/>
    <lineage>
        <taxon>Eukaryota</taxon>
        <taxon>Fungi</taxon>
        <taxon>Dikarya</taxon>
        <taxon>Ascomycota</taxon>
        <taxon>Pezizomycotina</taxon>
        <taxon>Leotiomycetes</taxon>
        <taxon>Helotiales</taxon>
        <taxon>Pezizellaceae</taxon>
        <taxon>Calycina</taxon>
    </lineage>
</organism>
<protein>
    <submittedName>
        <fullName evidence="2">Uncharacterized protein</fullName>
    </submittedName>
</protein>
<dbReference type="EMBL" id="MU253819">
    <property type="protein sequence ID" value="KAG9246067.1"/>
    <property type="molecule type" value="Genomic_DNA"/>
</dbReference>
<reference evidence="2" key="1">
    <citation type="journal article" date="2021" name="IMA Fungus">
        <title>Genomic characterization of three marine fungi, including Emericellopsis atlantica sp. nov. with signatures of a generalist lifestyle and marine biomass degradation.</title>
        <authorList>
            <person name="Hagestad O.C."/>
            <person name="Hou L."/>
            <person name="Andersen J.H."/>
            <person name="Hansen E.H."/>
            <person name="Altermark B."/>
            <person name="Li C."/>
            <person name="Kuhnert E."/>
            <person name="Cox R.J."/>
            <person name="Crous P.W."/>
            <person name="Spatafora J.W."/>
            <person name="Lail K."/>
            <person name="Amirebrahimi M."/>
            <person name="Lipzen A."/>
            <person name="Pangilinan J."/>
            <person name="Andreopoulos W."/>
            <person name="Hayes R.D."/>
            <person name="Ng V."/>
            <person name="Grigoriev I.V."/>
            <person name="Jackson S.A."/>
            <person name="Sutton T.D.S."/>
            <person name="Dobson A.D.W."/>
            <person name="Rama T."/>
        </authorList>
    </citation>
    <scope>NUCLEOTIDE SEQUENCE</scope>
    <source>
        <strain evidence="2">TRa3180A</strain>
    </source>
</reference>
<feature type="compositionally biased region" description="Acidic residues" evidence="1">
    <location>
        <begin position="1"/>
        <end position="10"/>
    </location>
</feature>
<feature type="region of interest" description="Disordered" evidence="1">
    <location>
        <begin position="1"/>
        <end position="124"/>
    </location>
</feature>
<name>A0A9P7Z658_9HELO</name>
<feature type="compositionally biased region" description="Basic and acidic residues" evidence="1">
    <location>
        <begin position="218"/>
        <end position="233"/>
    </location>
</feature>